<accession>W9RK32</accession>
<protein>
    <submittedName>
        <fullName evidence="1">Uncharacterized protein</fullName>
    </submittedName>
</protein>
<dbReference type="AlphaFoldDB" id="W9RK32"/>
<dbReference type="EMBL" id="KE345164">
    <property type="protein sequence ID" value="EXB94569.1"/>
    <property type="molecule type" value="Genomic_DNA"/>
</dbReference>
<reference evidence="2" key="1">
    <citation type="submission" date="2013-01" db="EMBL/GenBank/DDBJ databases">
        <title>Draft Genome Sequence of a Mulberry Tree, Morus notabilis C.K. Schneid.</title>
        <authorList>
            <person name="He N."/>
            <person name="Zhao S."/>
        </authorList>
    </citation>
    <scope>NUCLEOTIDE SEQUENCE</scope>
</reference>
<keyword evidence="2" id="KW-1185">Reference proteome</keyword>
<sequence length="68" mass="7706">MRAFAIGATALIDGVATLFNSVPWHHGHGCLLKFVFSRSSVTTMIRWRRASCKHLQCDPFSPFYLHLT</sequence>
<proteinExistence type="predicted"/>
<name>W9RK32_9ROSA</name>
<evidence type="ECO:0000313" key="2">
    <source>
        <dbReference type="Proteomes" id="UP000030645"/>
    </source>
</evidence>
<organism evidence="1 2">
    <name type="scientific">Morus notabilis</name>
    <dbReference type="NCBI Taxonomy" id="981085"/>
    <lineage>
        <taxon>Eukaryota</taxon>
        <taxon>Viridiplantae</taxon>
        <taxon>Streptophyta</taxon>
        <taxon>Embryophyta</taxon>
        <taxon>Tracheophyta</taxon>
        <taxon>Spermatophyta</taxon>
        <taxon>Magnoliopsida</taxon>
        <taxon>eudicotyledons</taxon>
        <taxon>Gunneridae</taxon>
        <taxon>Pentapetalae</taxon>
        <taxon>rosids</taxon>
        <taxon>fabids</taxon>
        <taxon>Rosales</taxon>
        <taxon>Moraceae</taxon>
        <taxon>Moreae</taxon>
        <taxon>Morus</taxon>
    </lineage>
</organism>
<dbReference type="Proteomes" id="UP000030645">
    <property type="component" value="Unassembled WGS sequence"/>
</dbReference>
<gene>
    <name evidence="1" type="ORF">L484_022881</name>
</gene>
<evidence type="ECO:0000313" key="1">
    <source>
        <dbReference type="EMBL" id="EXB94569.1"/>
    </source>
</evidence>